<evidence type="ECO:0000256" key="1">
    <source>
        <dbReference type="SAM" id="MobiDB-lite"/>
    </source>
</evidence>
<proteinExistence type="predicted"/>
<feature type="region of interest" description="Disordered" evidence="1">
    <location>
        <begin position="31"/>
        <end position="56"/>
    </location>
</feature>
<name>G6B044_9BACT</name>
<keyword evidence="2" id="KW-0472">Membrane</keyword>
<evidence type="ECO:0000313" key="4">
    <source>
        <dbReference type="Proteomes" id="UP000004407"/>
    </source>
</evidence>
<accession>G6B044</accession>
<dbReference type="AlphaFoldDB" id="G6B044"/>
<keyword evidence="2" id="KW-1133">Transmembrane helix</keyword>
<dbReference type="EMBL" id="AFZZ01000193">
    <property type="protein sequence ID" value="EHJ38000.1"/>
    <property type="molecule type" value="Genomic_DNA"/>
</dbReference>
<comment type="caution">
    <text evidence="3">The sequence shown here is derived from an EMBL/GenBank/DDBJ whole genome shotgun (WGS) entry which is preliminary data.</text>
</comment>
<protein>
    <submittedName>
        <fullName evidence="3">Uncharacterized protein</fullName>
    </submittedName>
</protein>
<feature type="transmembrane region" description="Helical" evidence="2">
    <location>
        <begin position="6"/>
        <end position="26"/>
    </location>
</feature>
<organism evidence="3 4">
    <name type="scientific">Leyella stercorea DSM 18206</name>
    <dbReference type="NCBI Taxonomy" id="1002367"/>
    <lineage>
        <taxon>Bacteria</taxon>
        <taxon>Pseudomonadati</taxon>
        <taxon>Bacteroidota</taxon>
        <taxon>Bacteroidia</taxon>
        <taxon>Bacteroidales</taxon>
        <taxon>Prevotellaceae</taxon>
        <taxon>Leyella</taxon>
    </lineage>
</organism>
<dbReference type="HOGENOM" id="CLU_3010558_0_0_10"/>
<sequence length="56" mass="6396">MRASFLYIVVLLCKIIKFICRFFGFLHRAPSAARSDSVRRPVRLRSPSDQIASAAR</sequence>
<keyword evidence="2" id="KW-0812">Transmembrane</keyword>
<gene>
    <name evidence="3" type="ORF">HMPREF0673_02261</name>
</gene>
<dbReference type="Proteomes" id="UP000004407">
    <property type="component" value="Unassembled WGS sequence"/>
</dbReference>
<evidence type="ECO:0000313" key="3">
    <source>
        <dbReference type="EMBL" id="EHJ38000.1"/>
    </source>
</evidence>
<evidence type="ECO:0000256" key="2">
    <source>
        <dbReference type="SAM" id="Phobius"/>
    </source>
</evidence>
<reference evidence="3 4" key="1">
    <citation type="submission" date="2011-08" db="EMBL/GenBank/DDBJ databases">
        <authorList>
            <person name="Weinstock G."/>
            <person name="Sodergren E."/>
            <person name="Clifton S."/>
            <person name="Fulton L."/>
            <person name="Fulton B."/>
            <person name="Courtney L."/>
            <person name="Fronick C."/>
            <person name="Harrison M."/>
            <person name="Strong C."/>
            <person name="Farmer C."/>
            <person name="Delahaunty K."/>
            <person name="Markovic C."/>
            <person name="Hall O."/>
            <person name="Minx P."/>
            <person name="Tomlinson C."/>
            <person name="Mitreva M."/>
            <person name="Hou S."/>
            <person name="Chen J."/>
            <person name="Wollam A."/>
            <person name="Pepin K.H."/>
            <person name="Johnson M."/>
            <person name="Bhonagiri V."/>
            <person name="Zhang X."/>
            <person name="Suruliraj S."/>
            <person name="Warren W."/>
            <person name="Chinwalla A."/>
            <person name="Mardis E.R."/>
            <person name="Wilson R.K."/>
        </authorList>
    </citation>
    <scope>NUCLEOTIDE SEQUENCE [LARGE SCALE GENOMIC DNA]</scope>
    <source>
        <strain evidence="3 4">DSM 18206</strain>
    </source>
</reference>